<dbReference type="EMBL" id="BSER01000002">
    <property type="protein sequence ID" value="GLJ94572.1"/>
    <property type="molecule type" value="Genomic_DNA"/>
</dbReference>
<dbReference type="AlphaFoldDB" id="A0A9W6HKM2"/>
<dbReference type="RefSeq" id="WP_204963051.1">
    <property type="nucleotide sequence ID" value="NZ_BAAAUR010000013.1"/>
</dbReference>
<reference evidence="1" key="2">
    <citation type="submission" date="2023-01" db="EMBL/GenBank/DDBJ databases">
        <authorList>
            <person name="Sun Q."/>
            <person name="Evtushenko L."/>
        </authorList>
    </citation>
    <scope>NUCLEOTIDE SEQUENCE</scope>
    <source>
        <strain evidence="1">VKM Ac-1940</strain>
    </source>
</reference>
<organism evidence="1 2">
    <name type="scientific">Microbacterium dextranolyticum</name>
    <dbReference type="NCBI Taxonomy" id="36806"/>
    <lineage>
        <taxon>Bacteria</taxon>
        <taxon>Bacillati</taxon>
        <taxon>Actinomycetota</taxon>
        <taxon>Actinomycetes</taxon>
        <taxon>Micrococcales</taxon>
        <taxon>Microbacteriaceae</taxon>
        <taxon>Microbacterium</taxon>
    </lineage>
</organism>
<reference evidence="1" key="1">
    <citation type="journal article" date="2014" name="Int. J. Syst. Evol. Microbiol.">
        <title>Complete genome sequence of Corynebacterium casei LMG S-19264T (=DSM 44701T), isolated from a smear-ripened cheese.</title>
        <authorList>
            <consortium name="US DOE Joint Genome Institute (JGI-PGF)"/>
            <person name="Walter F."/>
            <person name="Albersmeier A."/>
            <person name="Kalinowski J."/>
            <person name="Ruckert C."/>
        </authorList>
    </citation>
    <scope>NUCLEOTIDE SEQUENCE</scope>
    <source>
        <strain evidence="1">VKM Ac-1940</strain>
    </source>
</reference>
<dbReference type="Pfam" id="PF11829">
    <property type="entry name" value="DUF3349"/>
    <property type="match status" value="2"/>
</dbReference>
<sequence>MAEGIGAAILRWLRAGYPEGVPPTDYYPLLALLRRTLSSAEFEAVVEALETRDDAVVRVSDIRAAIEHVTSEPPEEADIRLVASRLAAAGWPLSGSARQWAEPEAPVPPAGPGLIERVLAWLRRGYPEGIPASDYVPILAVLRRRLSDDEVTRIADALVAIGAERGEVSVVDARVLMSKVLDDLPSDEDLARVEERLTASGLVLDRPGGA</sequence>
<dbReference type="Proteomes" id="UP001142291">
    <property type="component" value="Unassembled WGS sequence"/>
</dbReference>
<name>A0A9W6HKM2_9MICO</name>
<protein>
    <recommendedName>
        <fullName evidence="3">DUF3349 domain-containing protein</fullName>
    </recommendedName>
</protein>
<evidence type="ECO:0008006" key="3">
    <source>
        <dbReference type="Google" id="ProtNLM"/>
    </source>
</evidence>
<gene>
    <name evidence="1" type="ORF">GCM10017591_06330</name>
</gene>
<comment type="caution">
    <text evidence="1">The sequence shown here is derived from an EMBL/GenBank/DDBJ whole genome shotgun (WGS) entry which is preliminary data.</text>
</comment>
<dbReference type="InterPro" id="IPR044918">
    <property type="entry name" value="DUF3349_helical"/>
</dbReference>
<keyword evidence="2" id="KW-1185">Reference proteome</keyword>
<evidence type="ECO:0000313" key="1">
    <source>
        <dbReference type="EMBL" id="GLJ94572.1"/>
    </source>
</evidence>
<dbReference type="Gene3D" id="1.10.10.2390">
    <property type="match status" value="1"/>
</dbReference>
<dbReference type="Gene3D" id="6.10.140.2080">
    <property type="match status" value="1"/>
</dbReference>
<evidence type="ECO:0000313" key="2">
    <source>
        <dbReference type="Proteomes" id="UP001142291"/>
    </source>
</evidence>
<dbReference type="InterPro" id="IPR021784">
    <property type="entry name" value="DUF3349"/>
</dbReference>
<proteinExistence type="predicted"/>
<accession>A0A9W6HKM2</accession>
<dbReference type="Gene3D" id="1.10.150.430">
    <property type="entry name" value="DUF3349, helical bundle"/>
    <property type="match status" value="1"/>
</dbReference>